<feature type="compositionally biased region" description="Polar residues" evidence="1">
    <location>
        <begin position="71"/>
        <end position="92"/>
    </location>
</feature>
<proteinExistence type="predicted"/>
<feature type="transmembrane region" description="Helical" evidence="2">
    <location>
        <begin position="151"/>
        <end position="172"/>
    </location>
</feature>
<keyword evidence="2" id="KW-0812">Transmembrane</keyword>
<dbReference type="AlphaFoldDB" id="A0A2A3YTG4"/>
<dbReference type="RefSeq" id="WP_096178010.1">
    <property type="nucleotide sequence ID" value="NZ_CP025331.1"/>
</dbReference>
<comment type="caution">
    <text evidence="3">The sequence shown here is derived from an EMBL/GenBank/DDBJ whole genome shotgun (WGS) entry which is preliminary data.</text>
</comment>
<reference evidence="3 4" key="1">
    <citation type="journal article" date="2017" name="Elife">
        <title>Extensive horizontal gene transfer in cheese-associated bacteria.</title>
        <authorList>
            <person name="Bonham K.S."/>
            <person name="Wolfe B.E."/>
            <person name="Dutton R.J."/>
        </authorList>
    </citation>
    <scope>NUCLEOTIDE SEQUENCE [LARGE SCALE GENOMIC DNA]</scope>
    <source>
        <strain evidence="3 4">962_8</strain>
    </source>
</reference>
<sequence>MSELGASISIGVLAALVVLIIYLIASRIGRWQPAPQRRPQGGQAPQQPGYGPGGYGQQGYAPGARPRGGSYDQSTRAYTQPTQAYDQTTRAYPQQPERVYGMSEDETRVLPATGADTDPRATKAELRDNIGQSGQMVETNRRAATSSNGDTLAVFTYIFGAALIAVIAFVFFNNLLLPATVGALAGAIICVALASTYTLKSLEFWPDNSTITIINLLVALAASVAMFIGAEQTERDGFTLGRITDSFAALPFSEGFTGFATAIADRVVEFFREFGFMGFIFLILMGVGCIIVFTLAAKSLIDVMDWRIFVQFGRFVTDRPMSHSRAVRFQSSKVSHTVTSIILAGIAVLCATGMAYDGFTWFTR</sequence>
<feature type="transmembrane region" description="Helical" evidence="2">
    <location>
        <begin position="334"/>
        <end position="356"/>
    </location>
</feature>
<feature type="region of interest" description="Disordered" evidence="1">
    <location>
        <begin position="33"/>
        <end position="93"/>
    </location>
</feature>
<evidence type="ECO:0000256" key="2">
    <source>
        <dbReference type="SAM" id="Phobius"/>
    </source>
</evidence>
<protein>
    <submittedName>
        <fullName evidence="3">Uncharacterized protein</fullName>
    </submittedName>
</protein>
<dbReference type="EMBL" id="NRGQ01000009">
    <property type="protein sequence ID" value="PCC43072.1"/>
    <property type="molecule type" value="Genomic_DNA"/>
</dbReference>
<dbReference type="Proteomes" id="UP000218620">
    <property type="component" value="Unassembled WGS sequence"/>
</dbReference>
<organism evidence="3 4">
    <name type="scientific">Brevibacterium aurantiacum</name>
    <dbReference type="NCBI Taxonomy" id="273384"/>
    <lineage>
        <taxon>Bacteria</taxon>
        <taxon>Bacillati</taxon>
        <taxon>Actinomycetota</taxon>
        <taxon>Actinomycetes</taxon>
        <taxon>Micrococcales</taxon>
        <taxon>Brevibacteriaceae</taxon>
        <taxon>Brevibacterium</taxon>
    </lineage>
</organism>
<feature type="transmembrane region" description="Helical" evidence="2">
    <location>
        <begin position="178"/>
        <end position="199"/>
    </location>
</feature>
<evidence type="ECO:0000313" key="4">
    <source>
        <dbReference type="Proteomes" id="UP000218620"/>
    </source>
</evidence>
<feature type="compositionally biased region" description="Low complexity" evidence="1">
    <location>
        <begin position="33"/>
        <end position="49"/>
    </location>
</feature>
<evidence type="ECO:0000256" key="1">
    <source>
        <dbReference type="SAM" id="MobiDB-lite"/>
    </source>
</evidence>
<gene>
    <name evidence="3" type="ORF">CIK65_09320</name>
</gene>
<name>A0A2A3YTG4_BREAU</name>
<feature type="transmembrane region" description="Helical" evidence="2">
    <location>
        <begin position="6"/>
        <end position="25"/>
    </location>
</feature>
<accession>A0A2A3YTG4</accession>
<keyword evidence="2" id="KW-0472">Membrane</keyword>
<evidence type="ECO:0000313" key="3">
    <source>
        <dbReference type="EMBL" id="PCC43072.1"/>
    </source>
</evidence>
<feature type="transmembrane region" description="Helical" evidence="2">
    <location>
        <begin position="274"/>
        <end position="297"/>
    </location>
</feature>
<keyword evidence="2" id="KW-1133">Transmembrane helix</keyword>
<feature type="transmembrane region" description="Helical" evidence="2">
    <location>
        <begin position="211"/>
        <end position="230"/>
    </location>
</feature>